<proteinExistence type="inferred from homology"/>
<feature type="domain" description="Aldehyde dehydrogenase" evidence="5">
    <location>
        <begin position="17"/>
        <end position="484"/>
    </location>
</feature>
<dbReference type="InterPro" id="IPR016163">
    <property type="entry name" value="Ald_DH_C"/>
</dbReference>
<gene>
    <name evidence="6" type="ORF">MVAC_02199</name>
</gene>
<dbReference type="Proteomes" id="UP000006072">
    <property type="component" value="Unassembled WGS sequence"/>
</dbReference>
<dbReference type="PROSITE" id="PS00687">
    <property type="entry name" value="ALDEHYDE_DEHYDR_GLU"/>
    <property type="match status" value="1"/>
</dbReference>
<feature type="active site" evidence="3">
    <location>
        <position position="259"/>
    </location>
</feature>
<evidence type="ECO:0000259" key="5">
    <source>
        <dbReference type="Pfam" id="PF00171"/>
    </source>
</evidence>
<dbReference type="Gene3D" id="3.40.309.10">
    <property type="entry name" value="Aldehyde Dehydrogenase, Chain A, domain 2"/>
    <property type="match status" value="1"/>
</dbReference>
<dbReference type="FunFam" id="3.40.605.10:FF:000026">
    <property type="entry name" value="Aldehyde dehydrogenase, putative"/>
    <property type="match status" value="1"/>
</dbReference>
<evidence type="ECO:0000313" key="6">
    <source>
        <dbReference type="EMBL" id="EJZ12378.1"/>
    </source>
</evidence>
<evidence type="ECO:0000256" key="2">
    <source>
        <dbReference type="ARBA" id="ARBA00023002"/>
    </source>
</evidence>
<dbReference type="eggNOG" id="COG1012">
    <property type="taxonomic scope" value="Bacteria"/>
</dbReference>
<dbReference type="Gene3D" id="3.40.605.10">
    <property type="entry name" value="Aldehyde Dehydrogenase, Chain A, domain 1"/>
    <property type="match status" value="1"/>
</dbReference>
<protein>
    <submittedName>
        <fullName evidence="6">Aldehyde dehydrogenase</fullName>
    </submittedName>
</protein>
<keyword evidence="7" id="KW-1185">Reference proteome</keyword>
<dbReference type="RefSeq" id="WP_003928905.1">
    <property type="nucleotide sequence ID" value="NZ_JH814684.1"/>
</dbReference>
<dbReference type="PATRIC" id="fig|1194972.3.peg.447"/>
<keyword evidence="2 4" id="KW-0560">Oxidoreductase</keyword>
<dbReference type="FunFam" id="3.40.605.10:FF:000007">
    <property type="entry name" value="NAD/NADP-dependent betaine aldehyde dehydrogenase"/>
    <property type="match status" value="1"/>
</dbReference>
<dbReference type="InterPro" id="IPR016161">
    <property type="entry name" value="Ald_DH/histidinol_DH"/>
</dbReference>
<organism evidence="6 7">
    <name type="scientific">Mycolicibacterium vaccae ATCC 25954</name>
    <dbReference type="NCBI Taxonomy" id="1194972"/>
    <lineage>
        <taxon>Bacteria</taxon>
        <taxon>Bacillati</taxon>
        <taxon>Actinomycetota</taxon>
        <taxon>Actinomycetes</taxon>
        <taxon>Mycobacteriales</taxon>
        <taxon>Mycobacteriaceae</taxon>
        <taxon>Mycolicibacterium</taxon>
    </lineage>
</organism>
<dbReference type="PANTHER" id="PTHR42804">
    <property type="entry name" value="ALDEHYDE DEHYDROGENASE"/>
    <property type="match status" value="1"/>
</dbReference>
<sequence length="490" mass="51661">MTSTPLATRGLFIDGAWTDGEGDETLQVLNPATEQTIAEVPQATPADVDAAVAAARRAFDEGPWPSMRPAERARILAAMADELDRRRADLVELNITEAGSTRMLAEILQVGTPIDHFRDMADRVLPRFAFEQPVPPVYGNGIGQGVVVREPYGVAALITAFNFPFLLNLAKLGPALAAGCTAVLKSSPYTPLEALVLGEVAEAAGLPPGTLNIVTGDVAAGETLTRHPGVDIVSFTGSDAVGRKVYGQGAESIKKVVLELGGKSANIILEDTDLDKVLESVLGGFITHAGQGCALQTRILVHRSLHDDLVARIVGVLGFIPVGDPADPATMVGPLIRDVQRARVEAMIAVGVDEGAEIAYGGGRPAHLERGYFVEPTLFVGVDNGMRIAQEEFFGPVAVVIPFSDDDEAVRIANDSRYGLSGGVWSADPLRAAAVARRLRTGMVVINGGGGGLNPAAPFGGYKQSGIGREFGEYGLAEYLQHKTLQWPTS</sequence>
<evidence type="ECO:0000313" key="7">
    <source>
        <dbReference type="Proteomes" id="UP000006072"/>
    </source>
</evidence>
<dbReference type="InterPro" id="IPR016162">
    <property type="entry name" value="Ald_DH_N"/>
</dbReference>
<dbReference type="InterPro" id="IPR029510">
    <property type="entry name" value="Ald_DH_CS_GLU"/>
</dbReference>
<dbReference type="GO" id="GO:0016620">
    <property type="term" value="F:oxidoreductase activity, acting on the aldehyde or oxo group of donors, NAD or NADP as acceptor"/>
    <property type="evidence" value="ECO:0007669"/>
    <property type="project" value="InterPro"/>
</dbReference>
<reference evidence="6 7" key="1">
    <citation type="journal article" date="2012" name="J. Bacteriol.">
        <title>Complete Genome Sequence of Mycobacterium vaccae Type Strain ATCC 25954.</title>
        <authorList>
            <person name="Ho Y.S."/>
            <person name="Adroub S.A."/>
            <person name="Abadi M."/>
            <person name="Al Alwan B."/>
            <person name="Alkhateeb R."/>
            <person name="Gao G."/>
            <person name="Ragab A."/>
            <person name="Ali S."/>
            <person name="van Soolingen D."/>
            <person name="Bitter W."/>
            <person name="Pain A."/>
            <person name="Abdallah A.M."/>
        </authorList>
    </citation>
    <scope>NUCLEOTIDE SEQUENCE [LARGE SCALE GENOMIC DNA]</scope>
    <source>
        <strain evidence="6 7">ATCC 25954</strain>
    </source>
</reference>
<dbReference type="HOGENOM" id="CLU_005391_0_0_11"/>
<accession>K0VC51</accession>
<evidence type="ECO:0000256" key="1">
    <source>
        <dbReference type="ARBA" id="ARBA00009986"/>
    </source>
</evidence>
<dbReference type="SUPFAM" id="SSF53720">
    <property type="entry name" value="ALDH-like"/>
    <property type="match status" value="1"/>
</dbReference>
<evidence type="ECO:0000256" key="3">
    <source>
        <dbReference type="PROSITE-ProRule" id="PRU10007"/>
    </source>
</evidence>
<comment type="caution">
    <text evidence="6">The sequence shown here is derived from an EMBL/GenBank/DDBJ whole genome shotgun (WGS) entry which is preliminary data.</text>
</comment>
<dbReference type="AlphaFoldDB" id="K0VC51"/>
<comment type="similarity">
    <text evidence="1 4">Belongs to the aldehyde dehydrogenase family.</text>
</comment>
<dbReference type="Pfam" id="PF00171">
    <property type="entry name" value="Aldedh"/>
    <property type="match status" value="1"/>
</dbReference>
<dbReference type="CDD" id="cd07089">
    <property type="entry name" value="ALDH_CddD-AldA-like"/>
    <property type="match status" value="1"/>
</dbReference>
<name>K0VC51_MYCVA</name>
<evidence type="ECO:0000256" key="4">
    <source>
        <dbReference type="RuleBase" id="RU003345"/>
    </source>
</evidence>
<dbReference type="FunFam" id="3.40.309.10:FF:000009">
    <property type="entry name" value="Aldehyde dehydrogenase A"/>
    <property type="match status" value="1"/>
</dbReference>
<dbReference type="PANTHER" id="PTHR42804:SF1">
    <property type="entry name" value="ALDEHYDE DEHYDROGENASE-RELATED"/>
    <property type="match status" value="1"/>
</dbReference>
<dbReference type="EMBL" id="ALQA01000003">
    <property type="protein sequence ID" value="EJZ12378.1"/>
    <property type="molecule type" value="Genomic_DNA"/>
</dbReference>
<dbReference type="InterPro" id="IPR015590">
    <property type="entry name" value="Aldehyde_DH_dom"/>
</dbReference>